<protein>
    <submittedName>
        <fullName evidence="1">Uncharacterized protein</fullName>
    </submittedName>
</protein>
<dbReference type="EMBL" id="CP018099">
    <property type="protein sequence ID" value="APF19088.1"/>
    <property type="molecule type" value="Genomic_DNA"/>
</dbReference>
<dbReference type="AlphaFoldDB" id="A0A1J1CAZ8"/>
<accession>A0A1J1CAZ8</accession>
<dbReference type="Proteomes" id="UP000183868">
    <property type="component" value="Chromosome"/>
</dbReference>
<gene>
    <name evidence="1" type="ORF">Cabys_2339</name>
</gene>
<organism evidence="1 2">
    <name type="scientific">Caldithrix abyssi DSM 13497</name>
    <dbReference type="NCBI Taxonomy" id="880073"/>
    <lineage>
        <taxon>Bacteria</taxon>
        <taxon>Pseudomonadati</taxon>
        <taxon>Calditrichota</taxon>
        <taxon>Calditrichia</taxon>
        <taxon>Calditrichales</taxon>
        <taxon>Calditrichaceae</taxon>
        <taxon>Caldithrix</taxon>
    </lineage>
</organism>
<evidence type="ECO:0000313" key="1">
    <source>
        <dbReference type="EMBL" id="APF19088.1"/>
    </source>
</evidence>
<evidence type="ECO:0000313" key="2">
    <source>
        <dbReference type="Proteomes" id="UP000183868"/>
    </source>
</evidence>
<sequence length="48" mass="5833">MSIQPFNHSTIQPIKHFRIKKIFASRHGEWRDRSYEGNFLLKINYLVD</sequence>
<name>A0A1J1CAZ8_CALAY</name>
<reference evidence="1 2" key="1">
    <citation type="submission" date="2016-11" db="EMBL/GenBank/DDBJ databases">
        <title>Genomic analysis of Caldithrix abyssi and proposal of a novel bacterial phylum Caldithrichaeota.</title>
        <authorList>
            <person name="Kublanov I."/>
            <person name="Sigalova O."/>
            <person name="Gavrilov S."/>
            <person name="Lebedinsky A."/>
            <person name="Ivanova N."/>
            <person name="Daum C."/>
            <person name="Reddy T."/>
            <person name="Klenk H.P."/>
            <person name="Goker M."/>
            <person name="Reva O."/>
            <person name="Miroshnichenko M."/>
            <person name="Kyprides N."/>
            <person name="Woyke T."/>
            <person name="Gelfand M."/>
        </authorList>
    </citation>
    <scope>NUCLEOTIDE SEQUENCE [LARGE SCALE GENOMIC DNA]</scope>
    <source>
        <strain evidence="1 2">LF13</strain>
    </source>
</reference>
<dbReference type="KEGG" id="caby:Cabys_2339"/>
<proteinExistence type="predicted"/>